<name>A0A9D4A2T3_9ROSI</name>
<gene>
    <name evidence="1" type="ORF">J1N35_023049</name>
</gene>
<dbReference type="Proteomes" id="UP000828251">
    <property type="component" value="Unassembled WGS sequence"/>
</dbReference>
<reference evidence="1 2" key="1">
    <citation type="journal article" date="2021" name="Plant Biotechnol. J.">
        <title>Multi-omics assisted identification of the key and species-specific regulatory components of drought-tolerant mechanisms in Gossypium stocksii.</title>
        <authorList>
            <person name="Yu D."/>
            <person name="Ke L."/>
            <person name="Zhang D."/>
            <person name="Wu Y."/>
            <person name="Sun Y."/>
            <person name="Mei J."/>
            <person name="Sun J."/>
            <person name="Sun Y."/>
        </authorList>
    </citation>
    <scope>NUCLEOTIDE SEQUENCE [LARGE SCALE GENOMIC DNA]</scope>
    <source>
        <strain evidence="2">cv. E1</strain>
        <tissue evidence="1">Leaf</tissue>
    </source>
</reference>
<evidence type="ECO:0000313" key="2">
    <source>
        <dbReference type="Proteomes" id="UP000828251"/>
    </source>
</evidence>
<organism evidence="1 2">
    <name type="scientific">Gossypium stocksii</name>
    <dbReference type="NCBI Taxonomy" id="47602"/>
    <lineage>
        <taxon>Eukaryota</taxon>
        <taxon>Viridiplantae</taxon>
        <taxon>Streptophyta</taxon>
        <taxon>Embryophyta</taxon>
        <taxon>Tracheophyta</taxon>
        <taxon>Spermatophyta</taxon>
        <taxon>Magnoliopsida</taxon>
        <taxon>eudicotyledons</taxon>
        <taxon>Gunneridae</taxon>
        <taxon>Pentapetalae</taxon>
        <taxon>rosids</taxon>
        <taxon>malvids</taxon>
        <taxon>Malvales</taxon>
        <taxon>Malvaceae</taxon>
        <taxon>Malvoideae</taxon>
        <taxon>Gossypium</taxon>
    </lineage>
</organism>
<keyword evidence="2" id="KW-1185">Reference proteome</keyword>
<feature type="non-terminal residue" evidence="1">
    <location>
        <position position="68"/>
    </location>
</feature>
<sequence length="68" mass="7605">MLGRFNASSGKHDEILVVGKKGLRKNGIGYVKKNRKLVMQSPTIFVKDANSVNKGKFFKNPTLIRVET</sequence>
<accession>A0A9D4A2T3</accession>
<protein>
    <submittedName>
        <fullName evidence="1">Uncharacterized protein</fullName>
    </submittedName>
</protein>
<dbReference type="AlphaFoldDB" id="A0A9D4A2T3"/>
<evidence type="ECO:0000313" key="1">
    <source>
        <dbReference type="EMBL" id="KAH1083288.1"/>
    </source>
</evidence>
<comment type="caution">
    <text evidence="1">The sequence shown here is derived from an EMBL/GenBank/DDBJ whole genome shotgun (WGS) entry which is preliminary data.</text>
</comment>
<dbReference type="EMBL" id="JAIQCV010000007">
    <property type="protein sequence ID" value="KAH1083288.1"/>
    <property type="molecule type" value="Genomic_DNA"/>
</dbReference>
<dbReference type="OrthoDB" id="10647902at2759"/>
<proteinExistence type="predicted"/>